<evidence type="ECO:0000256" key="16">
    <source>
        <dbReference type="ARBA" id="ARBA00023317"/>
    </source>
</evidence>
<comment type="similarity">
    <text evidence="4">In the C-terminal section; belongs to the PEP-utilizing enzyme family.</text>
</comment>
<evidence type="ECO:0000256" key="5">
    <source>
        <dbReference type="ARBA" id="ARBA00008663"/>
    </source>
</evidence>
<dbReference type="InterPro" id="IPR018209">
    <property type="entry name" value="Pyrv_Knase_AS"/>
</dbReference>
<evidence type="ECO:0000256" key="2">
    <source>
        <dbReference type="ARBA" id="ARBA00001958"/>
    </source>
</evidence>
<dbReference type="GO" id="GO:0006950">
    <property type="term" value="P:response to stress"/>
    <property type="evidence" value="ECO:0007669"/>
    <property type="project" value="UniProtKB-ARBA"/>
</dbReference>
<dbReference type="GO" id="GO:0030955">
    <property type="term" value="F:potassium ion binding"/>
    <property type="evidence" value="ECO:0007669"/>
    <property type="project" value="UniProtKB-UniRule"/>
</dbReference>
<dbReference type="EMBL" id="CP158367">
    <property type="protein sequence ID" value="XBX73976.1"/>
    <property type="molecule type" value="Genomic_DNA"/>
</dbReference>
<comment type="catalytic activity">
    <reaction evidence="18">
        <text>pyruvate + ATP = phosphoenolpyruvate + ADP + H(+)</text>
        <dbReference type="Rhea" id="RHEA:18157"/>
        <dbReference type="ChEBI" id="CHEBI:15361"/>
        <dbReference type="ChEBI" id="CHEBI:15378"/>
        <dbReference type="ChEBI" id="CHEBI:30616"/>
        <dbReference type="ChEBI" id="CHEBI:58702"/>
        <dbReference type="ChEBI" id="CHEBI:456216"/>
        <dbReference type="EC" id="2.7.1.40"/>
    </reaction>
</comment>
<evidence type="ECO:0000256" key="12">
    <source>
        <dbReference type="ARBA" id="ARBA00022840"/>
    </source>
</evidence>
<dbReference type="RefSeq" id="WP_350342737.1">
    <property type="nucleotide sequence ID" value="NZ_CP158367.1"/>
</dbReference>
<evidence type="ECO:0000256" key="13">
    <source>
        <dbReference type="ARBA" id="ARBA00022842"/>
    </source>
</evidence>
<evidence type="ECO:0000256" key="7">
    <source>
        <dbReference type="ARBA" id="ARBA00018587"/>
    </source>
</evidence>
<comment type="pathway">
    <text evidence="3 18">Carbohydrate degradation; glycolysis; pyruvate from D-glyceraldehyde 3-phosphate: step 5/5.</text>
</comment>
<dbReference type="SUPFAM" id="SSF50800">
    <property type="entry name" value="PK beta-barrel domain-like"/>
    <property type="match status" value="1"/>
</dbReference>
<evidence type="ECO:0000256" key="9">
    <source>
        <dbReference type="ARBA" id="ARBA00022723"/>
    </source>
</evidence>
<reference evidence="22" key="2">
    <citation type="submission" date="2024-06" db="EMBL/GenBank/DDBJ databases">
        <authorList>
            <person name="Petrova K.O."/>
            <person name="Toshchakov S.V."/>
            <person name="Boltjanskaja Y.V."/>
            <person name="Kevbrin V."/>
        </authorList>
    </citation>
    <scope>NUCLEOTIDE SEQUENCE</scope>
    <source>
        <strain evidence="22">Z-910T</strain>
    </source>
</reference>
<evidence type="ECO:0000256" key="6">
    <source>
        <dbReference type="ARBA" id="ARBA00012142"/>
    </source>
</evidence>
<dbReference type="GO" id="GO:0016301">
    <property type="term" value="F:kinase activity"/>
    <property type="evidence" value="ECO:0007669"/>
    <property type="project" value="UniProtKB-KW"/>
</dbReference>
<dbReference type="GO" id="GO:0005524">
    <property type="term" value="F:ATP binding"/>
    <property type="evidence" value="ECO:0007669"/>
    <property type="project" value="UniProtKB-KW"/>
</dbReference>
<keyword evidence="14" id="KW-0630">Potassium</keyword>
<keyword evidence="16 22" id="KW-0670">Pyruvate</keyword>
<feature type="domain" description="PEP-utilising enzyme mobile" evidence="20">
    <location>
        <begin position="504"/>
        <end position="573"/>
    </location>
</feature>
<keyword evidence="9" id="KW-0479">Metal-binding</keyword>
<dbReference type="Pfam" id="PF00391">
    <property type="entry name" value="PEP-utilizers"/>
    <property type="match status" value="1"/>
</dbReference>
<evidence type="ECO:0000313" key="22">
    <source>
        <dbReference type="EMBL" id="XBX73976.1"/>
    </source>
</evidence>
<dbReference type="FunFam" id="2.40.33.10:FF:000001">
    <property type="entry name" value="Pyruvate kinase"/>
    <property type="match status" value="1"/>
</dbReference>
<reference evidence="22" key="1">
    <citation type="journal article" date="2013" name="Extremophiles">
        <title>Proteinivorax tanatarense gen. nov., sp. nov., an anaerobic, haloalkaliphilic, proteolytic bacterium isolated from a decaying algal bloom, and proposal of Proteinivoraceae fam. nov.</title>
        <authorList>
            <person name="Kevbrin V."/>
            <person name="Boltyanskaya Y."/>
            <person name="Zhilina T."/>
            <person name="Kolganova T."/>
            <person name="Lavrentjeva E."/>
            <person name="Kuznetsov B."/>
        </authorList>
    </citation>
    <scope>NUCLEOTIDE SEQUENCE</scope>
    <source>
        <strain evidence="22">Z-910T</strain>
    </source>
</reference>
<dbReference type="EC" id="2.7.1.40" evidence="6 17"/>
<dbReference type="PROSITE" id="PS00110">
    <property type="entry name" value="PYRUVATE_KINASE"/>
    <property type="match status" value="1"/>
</dbReference>
<evidence type="ECO:0000256" key="18">
    <source>
        <dbReference type="RuleBase" id="RU000504"/>
    </source>
</evidence>
<accession>A0AAU7VJF1</accession>
<dbReference type="Gene3D" id="3.50.30.10">
    <property type="entry name" value="Phosphohistidine domain"/>
    <property type="match status" value="1"/>
</dbReference>
<sequence length="583" mass="62621">MRRTKIVCTIGPASESPEMLKKLMLAGMDVARLNFSHGDHKEHGERITNIRKVAKEIGKNVAILLDTRGPEIRLKKFQQGKIVVNEGDSFTLTTADIIGDETKVAVTYEGLTKDVKPKDKILVDDGLVELEVKEVTDNDVHCEVINGGDLSDKKGVNIPNVSISLPAMSDKDYEDIVFGVKQEVDFIAASFIRKASDVIAIKKVLEENKSDIHIIAKIENQEGVDNLDEILNVVDGLMVARGDLGVEIPAEEVPLAQKTMIEKCNKVGKPVITATQMLDSMIRNPRPTRAESSDVANAIFDGTDAIMLSGETAAGSYPEESVLTMAKIAQRSEEATRFEEIQGKRGLTPENVVTDSISYATCNTAKQLEASAVITATQSGYTARMVSKYRPDCPIVAVTPNSKVVRKLLLSWGVCPVLGKDTNNTDEMLYESVVSALDSGYINNGELVVITAGVPVGVSGTTNLLKVHTVGDIILKGMGIGKGSVVGDVITAKDNKELLDKKGKGDILVSLTTDNEMVNNLDGIKAIIAEEGGLTSPSAIIGLNLKIPVIVGAENATKVLQDGQQITVDSERGLIYKGNATVK</sequence>
<evidence type="ECO:0000256" key="4">
    <source>
        <dbReference type="ARBA" id="ARBA00006237"/>
    </source>
</evidence>
<dbReference type="InterPro" id="IPR015806">
    <property type="entry name" value="Pyrv_Knase_insert_dom_sf"/>
</dbReference>
<dbReference type="SUPFAM" id="SSF51621">
    <property type="entry name" value="Phosphoenolpyruvate/pyruvate domain"/>
    <property type="match status" value="1"/>
</dbReference>
<name>A0AAU7VJF1_9FIRM</name>
<dbReference type="InterPro" id="IPR008279">
    <property type="entry name" value="PEP-util_enz_mobile_dom"/>
</dbReference>
<keyword evidence="8 18" id="KW-0808">Transferase</keyword>
<organism evidence="22">
    <name type="scientific">Proteinivorax tanatarense</name>
    <dbReference type="NCBI Taxonomy" id="1260629"/>
    <lineage>
        <taxon>Bacteria</taxon>
        <taxon>Bacillati</taxon>
        <taxon>Bacillota</taxon>
        <taxon>Clostridia</taxon>
        <taxon>Eubacteriales</taxon>
        <taxon>Proteinivoracaceae</taxon>
        <taxon>Proteinivorax</taxon>
    </lineage>
</organism>
<dbReference type="InterPro" id="IPR036918">
    <property type="entry name" value="Pyrv_Knase_C_sf"/>
</dbReference>
<dbReference type="Gene3D" id="3.20.20.60">
    <property type="entry name" value="Phosphoenolpyruvate-binding domains"/>
    <property type="match status" value="1"/>
</dbReference>
<keyword evidence="10" id="KW-0547">Nucleotide-binding</keyword>
<comment type="similarity">
    <text evidence="5 18">Belongs to the pyruvate kinase family.</text>
</comment>
<evidence type="ECO:0000256" key="3">
    <source>
        <dbReference type="ARBA" id="ARBA00004997"/>
    </source>
</evidence>
<dbReference type="InterPro" id="IPR015793">
    <property type="entry name" value="Pyrv_Knase_brl"/>
</dbReference>
<evidence type="ECO:0000256" key="15">
    <source>
        <dbReference type="ARBA" id="ARBA00023152"/>
    </source>
</evidence>
<dbReference type="SUPFAM" id="SSF52935">
    <property type="entry name" value="PK C-terminal domain-like"/>
    <property type="match status" value="1"/>
</dbReference>
<dbReference type="NCBIfam" id="TIGR01064">
    <property type="entry name" value="pyruv_kin"/>
    <property type="match status" value="1"/>
</dbReference>
<dbReference type="Pfam" id="PF00224">
    <property type="entry name" value="PK"/>
    <property type="match status" value="1"/>
</dbReference>
<evidence type="ECO:0000256" key="8">
    <source>
        <dbReference type="ARBA" id="ARBA00022679"/>
    </source>
</evidence>
<evidence type="ECO:0000259" key="19">
    <source>
        <dbReference type="Pfam" id="PF00224"/>
    </source>
</evidence>
<dbReference type="InterPro" id="IPR015813">
    <property type="entry name" value="Pyrv/PenolPyrv_kinase-like_dom"/>
</dbReference>
<dbReference type="PRINTS" id="PR01050">
    <property type="entry name" value="PYRUVTKNASE"/>
</dbReference>
<comment type="cofactor">
    <cofactor evidence="1">
        <name>Mg(2+)</name>
        <dbReference type="ChEBI" id="CHEBI:18420"/>
    </cofactor>
</comment>
<dbReference type="GO" id="GO:0000287">
    <property type="term" value="F:magnesium ion binding"/>
    <property type="evidence" value="ECO:0007669"/>
    <property type="project" value="UniProtKB-UniRule"/>
</dbReference>
<evidence type="ECO:0000259" key="20">
    <source>
        <dbReference type="Pfam" id="PF00391"/>
    </source>
</evidence>
<dbReference type="SUPFAM" id="SSF52009">
    <property type="entry name" value="Phosphohistidine domain"/>
    <property type="match status" value="1"/>
</dbReference>
<keyword evidence="12" id="KW-0067">ATP-binding</keyword>
<dbReference type="InterPro" id="IPR015795">
    <property type="entry name" value="Pyrv_Knase_C"/>
</dbReference>
<dbReference type="Gene3D" id="3.40.1380.20">
    <property type="entry name" value="Pyruvate kinase, C-terminal domain"/>
    <property type="match status" value="1"/>
</dbReference>
<keyword evidence="11 18" id="KW-0418">Kinase</keyword>
<protein>
    <recommendedName>
        <fullName evidence="7 17">Pyruvate kinase</fullName>
        <ecNumber evidence="6 17">2.7.1.40</ecNumber>
    </recommendedName>
</protein>
<proteinExistence type="inferred from homology"/>
<dbReference type="InterPro" id="IPR036637">
    <property type="entry name" value="Phosphohistidine_dom_sf"/>
</dbReference>
<dbReference type="FunFam" id="3.20.20.60:FF:000001">
    <property type="entry name" value="Pyruvate kinase"/>
    <property type="match status" value="1"/>
</dbReference>
<gene>
    <name evidence="22" type="primary">pyk</name>
    <name evidence="22" type="ORF">PRVXT_001995</name>
</gene>
<dbReference type="InterPro" id="IPR001697">
    <property type="entry name" value="Pyr_Knase"/>
</dbReference>
<evidence type="ECO:0000256" key="17">
    <source>
        <dbReference type="NCBIfam" id="TIGR01064"/>
    </source>
</evidence>
<feature type="domain" description="Pyruvate kinase C-terminal" evidence="21">
    <location>
        <begin position="355"/>
        <end position="468"/>
    </location>
</feature>
<keyword evidence="15 18" id="KW-0324">Glycolysis</keyword>
<dbReference type="AlphaFoldDB" id="A0AAU7VJF1"/>
<evidence type="ECO:0000256" key="11">
    <source>
        <dbReference type="ARBA" id="ARBA00022777"/>
    </source>
</evidence>
<feature type="domain" description="Pyruvate kinase barrel" evidence="19">
    <location>
        <begin position="1"/>
        <end position="322"/>
    </location>
</feature>
<dbReference type="NCBIfam" id="NF004491">
    <property type="entry name" value="PRK05826.1"/>
    <property type="match status" value="1"/>
</dbReference>
<dbReference type="Pfam" id="PF02887">
    <property type="entry name" value="PK_C"/>
    <property type="match status" value="1"/>
</dbReference>
<dbReference type="NCBIfam" id="NF004978">
    <property type="entry name" value="PRK06354.1"/>
    <property type="match status" value="1"/>
</dbReference>
<evidence type="ECO:0000256" key="1">
    <source>
        <dbReference type="ARBA" id="ARBA00001946"/>
    </source>
</evidence>
<dbReference type="InterPro" id="IPR040442">
    <property type="entry name" value="Pyrv_kinase-like_dom_sf"/>
</dbReference>
<comment type="cofactor">
    <cofactor evidence="2">
        <name>K(+)</name>
        <dbReference type="ChEBI" id="CHEBI:29103"/>
    </cofactor>
</comment>
<dbReference type="PANTHER" id="PTHR11817">
    <property type="entry name" value="PYRUVATE KINASE"/>
    <property type="match status" value="1"/>
</dbReference>
<dbReference type="InterPro" id="IPR011037">
    <property type="entry name" value="Pyrv_Knase-like_insert_dom_sf"/>
</dbReference>
<evidence type="ECO:0000256" key="10">
    <source>
        <dbReference type="ARBA" id="ARBA00022741"/>
    </source>
</evidence>
<dbReference type="GO" id="GO:0004743">
    <property type="term" value="F:pyruvate kinase activity"/>
    <property type="evidence" value="ECO:0007669"/>
    <property type="project" value="UniProtKB-UniRule"/>
</dbReference>
<dbReference type="Gene3D" id="2.40.33.10">
    <property type="entry name" value="PK beta-barrel domain-like"/>
    <property type="match status" value="1"/>
</dbReference>
<evidence type="ECO:0000256" key="14">
    <source>
        <dbReference type="ARBA" id="ARBA00022958"/>
    </source>
</evidence>
<evidence type="ECO:0000259" key="21">
    <source>
        <dbReference type="Pfam" id="PF02887"/>
    </source>
</evidence>
<keyword evidence="13 18" id="KW-0460">Magnesium</keyword>